<proteinExistence type="predicted"/>
<accession>A0A9P9AG93</accession>
<feature type="transmembrane region" description="Helical" evidence="1">
    <location>
        <begin position="296"/>
        <end position="317"/>
    </location>
</feature>
<keyword evidence="1" id="KW-0812">Transmembrane</keyword>
<dbReference type="Proteomes" id="UP000777438">
    <property type="component" value="Unassembled WGS sequence"/>
</dbReference>
<gene>
    <name evidence="2" type="ORF">B0T10DRAFT_573012</name>
</gene>
<keyword evidence="1" id="KW-1133">Transmembrane helix</keyword>
<dbReference type="Gene3D" id="1.20.58.340">
    <property type="entry name" value="Magnesium transport protein CorA, transmembrane region"/>
    <property type="match status" value="1"/>
</dbReference>
<keyword evidence="3" id="KW-1185">Reference proteome</keyword>
<keyword evidence="1" id="KW-0472">Membrane</keyword>
<dbReference type="AlphaFoldDB" id="A0A9P9AG93"/>
<protein>
    <recommendedName>
        <fullName evidence="4">Mg2+ transporter protein, CorA-like/Zinc transport protein ZntB</fullName>
    </recommendedName>
</protein>
<organism evidence="2 3">
    <name type="scientific">Thelonectria olida</name>
    <dbReference type="NCBI Taxonomy" id="1576542"/>
    <lineage>
        <taxon>Eukaryota</taxon>
        <taxon>Fungi</taxon>
        <taxon>Dikarya</taxon>
        <taxon>Ascomycota</taxon>
        <taxon>Pezizomycotina</taxon>
        <taxon>Sordariomycetes</taxon>
        <taxon>Hypocreomycetidae</taxon>
        <taxon>Hypocreales</taxon>
        <taxon>Nectriaceae</taxon>
        <taxon>Thelonectria</taxon>
    </lineage>
</organism>
<sequence>FSVPDIWWSNCCRNAKGYFGYEDVLDATGKQSGIITWCRFKMKHAWLTNDQNVEYYWPKLNMFSRWYRSTSHTVVIVFDPKPHLRQKFTSCLHSNIDPRELHDPFWIYPRLVEEIVLLQDEAVTRIRNLVREIEKNRADQNSPTAPNPCYQRLHEVMRHAIHVSETLSVACATVQSIQLYHERLLAERKTTHGISKNIASRLSFHLHMLGSLRQRSDSSRARLGSEISLAFNTVAQYDSRTSARIADAMRSDSAAMRTIAVVTLIFLPTTFVSAVFSTSFFDFDARTGAWAISDRFWVFWAISIPLTGLSVSIWFFWKPLARLIFGIRLY</sequence>
<name>A0A9P9AG93_9HYPO</name>
<evidence type="ECO:0000313" key="2">
    <source>
        <dbReference type="EMBL" id="KAH6867302.1"/>
    </source>
</evidence>
<evidence type="ECO:0000256" key="1">
    <source>
        <dbReference type="SAM" id="Phobius"/>
    </source>
</evidence>
<feature type="transmembrane region" description="Helical" evidence="1">
    <location>
        <begin position="254"/>
        <end position="276"/>
    </location>
</feature>
<reference evidence="2 3" key="1">
    <citation type="journal article" date="2021" name="Nat. Commun.">
        <title>Genetic determinants of endophytism in the Arabidopsis root mycobiome.</title>
        <authorList>
            <person name="Mesny F."/>
            <person name="Miyauchi S."/>
            <person name="Thiergart T."/>
            <person name="Pickel B."/>
            <person name="Atanasova L."/>
            <person name="Karlsson M."/>
            <person name="Huettel B."/>
            <person name="Barry K.W."/>
            <person name="Haridas S."/>
            <person name="Chen C."/>
            <person name="Bauer D."/>
            <person name="Andreopoulos W."/>
            <person name="Pangilinan J."/>
            <person name="LaButti K."/>
            <person name="Riley R."/>
            <person name="Lipzen A."/>
            <person name="Clum A."/>
            <person name="Drula E."/>
            <person name="Henrissat B."/>
            <person name="Kohler A."/>
            <person name="Grigoriev I.V."/>
            <person name="Martin F.M."/>
            <person name="Hacquard S."/>
        </authorList>
    </citation>
    <scope>NUCLEOTIDE SEQUENCE [LARGE SCALE GENOMIC DNA]</scope>
    <source>
        <strain evidence="2 3">MPI-CAGE-CH-0241</strain>
    </source>
</reference>
<feature type="non-terminal residue" evidence="2">
    <location>
        <position position="330"/>
    </location>
</feature>
<evidence type="ECO:0008006" key="4">
    <source>
        <dbReference type="Google" id="ProtNLM"/>
    </source>
</evidence>
<dbReference type="OrthoDB" id="5207033at2759"/>
<comment type="caution">
    <text evidence="2">The sequence shown here is derived from an EMBL/GenBank/DDBJ whole genome shotgun (WGS) entry which is preliminary data.</text>
</comment>
<evidence type="ECO:0000313" key="3">
    <source>
        <dbReference type="Proteomes" id="UP000777438"/>
    </source>
</evidence>
<dbReference type="EMBL" id="JAGPYM010000111">
    <property type="protein sequence ID" value="KAH6867302.1"/>
    <property type="molecule type" value="Genomic_DNA"/>
</dbReference>